<evidence type="ECO:0008006" key="3">
    <source>
        <dbReference type="Google" id="ProtNLM"/>
    </source>
</evidence>
<dbReference type="AlphaFoldDB" id="A0A3L8Q138"/>
<organism evidence="1 2">
    <name type="scientific">Parashewanella curva</name>
    <dbReference type="NCBI Taxonomy" id="2338552"/>
    <lineage>
        <taxon>Bacteria</taxon>
        <taxon>Pseudomonadati</taxon>
        <taxon>Pseudomonadota</taxon>
        <taxon>Gammaproteobacteria</taxon>
        <taxon>Alteromonadales</taxon>
        <taxon>Shewanellaceae</taxon>
        <taxon>Parashewanella</taxon>
    </lineage>
</organism>
<dbReference type="Proteomes" id="UP000281474">
    <property type="component" value="Unassembled WGS sequence"/>
</dbReference>
<gene>
    <name evidence="1" type="ORF">D5018_02115</name>
</gene>
<protein>
    <recommendedName>
        <fullName evidence="3">Ankyrin repeat domain-containing protein</fullName>
    </recommendedName>
</protein>
<name>A0A3L8Q138_9GAMM</name>
<dbReference type="Gene3D" id="1.25.40.20">
    <property type="entry name" value="Ankyrin repeat-containing domain"/>
    <property type="match status" value="1"/>
</dbReference>
<evidence type="ECO:0000313" key="2">
    <source>
        <dbReference type="Proteomes" id="UP000281474"/>
    </source>
</evidence>
<reference evidence="1 2" key="1">
    <citation type="submission" date="2018-09" db="EMBL/GenBank/DDBJ databases">
        <title>Phylogeny of the Shewanellaceae, and recommendation for two new genera, Pseudoshewanella and Parashewanella.</title>
        <authorList>
            <person name="Wang G."/>
        </authorList>
    </citation>
    <scope>NUCLEOTIDE SEQUENCE [LARGE SCALE GENOMIC DNA]</scope>
    <source>
        <strain evidence="1 2">C51</strain>
    </source>
</reference>
<dbReference type="InterPro" id="IPR036770">
    <property type="entry name" value="Ankyrin_rpt-contain_sf"/>
</dbReference>
<sequence>MCAAAVDINVTPRMTTHYENVEAENAELQVVLYTPSVHGDLCTYRQTKGFMGLKAQYKQDIERLKVLDKEFHCGRFEVAQQAFWSHLFEISDDEKVTYMQAKEFREIAFSGFTDDFRGAIEILEANTLSLNQKKRLFDDLIHAIELCMPGIQEVVNNIHEALDMESNFNLQALKLYKREVMKAVARRHLIGFTDSASIQDLKGNYVHVEHGLVNYFSEKFDVPKFTNSAAHFGFKDKFLKGYEAKVKAALHPIRLTQYVFGQLTSELSKALKEYQALRADWVCLSELSFYTQEKLKAELTQIGNDELNRQLTSDFCHGSVLSLEALSERLTQLEIQNKDFILQRLTEIVCSDEHWTEAIYIPLDYFQEAIFAESKVAKLHSLQKELFKQICGPLQRIAGNEEVCTETDLMDANTLVSISVKEIKLNLLAIAAKALEKTRADCEINLSRRPEKVLKYTPEGSFFWVVDNFITRPVTMADVQGLHLDGLSDEAVNHLFEMTVETVESFDDLLSFLALNQGAKQSDRLPITVVTQKMDWLIDKKPFLKSQIAASLQIPPTPHCLNLKFCEKYFKYLTPEARKETTLIVKLKSNAFLSDTEVKQVIHRWNEFELLEYLQHMNQSTFNRFIVHVITTDNIEIYEKLRANAFLFDEFVRTGVKQTQEAEKFNYHSNLLSLCFEQNAVKITMRLFENGDVSAEHSYGTILASPLFLAIALQNATLMLLVLQQPATQANLLNSAKETPLHYALRLYEKFGKTHQRQRVIYGLIGHEEIDLFALDEKRVQCFQRLNKYDEFKRFTLQILEKRSDDLYQRVEESQDSGFLEVSCVA</sequence>
<evidence type="ECO:0000313" key="1">
    <source>
        <dbReference type="EMBL" id="RLV61294.1"/>
    </source>
</evidence>
<keyword evidence="2" id="KW-1185">Reference proteome</keyword>
<accession>A0A3L8Q138</accession>
<comment type="caution">
    <text evidence="1">The sequence shown here is derived from an EMBL/GenBank/DDBJ whole genome shotgun (WGS) entry which is preliminary data.</text>
</comment>
<dbReference type="EMBL" id="QZEI01000004">
    <property type="protein sequence ID" value="RLV61294.1"/>
    <property type="molecule type" value="Genomic_DNA"/>
</dbReference>
<proteinExistence type="predicted"/>